<feature type="compositionally biased region" description="Acidic residues" evidence="1">
    <location>
        <begin position="125"/>
        <end position="136"/>
    </location>
</feature>
<proteinExistence type="predicted"/>
<comment type="caution">
    <text evidence="2">The sequence shown here is derived from an EMBL/GenBank/DDBJ whole genome shotgun (WGS) entry which is preliminary data.</text>
</comment>
<accession>A0AAW0N588</accession>
<name>A0AAW0N588_9GOBI</name>
<protein>
    <submittedName>
        <fullName evidence="2">Uncharacterized protein</fullName>
    </submittedName>
</protein>
<evidence type="ECO:0000313" key="2">
    <source>
        <dbReference type="EMBL" id="KAK7885911.1"/>
    </source>
</evidence>
<dbReference type="Proteomes" id="UP001460270">
    <property type="component" value="Unassembled WGS sequence"/>
</dbReference>
<sequence>MEALEEQEAGSAVVLENERSSDRLVRTEEGMRRWSNNASLSQALFELAERDNLQVGDEEVVAQGDTREEASAKAMSLALEKLKKQTRVKPEQELEERDEEKEVGKEVEEPLEDRAEEETFKEQEVTEEMLPEDGEEQSLNLGGADGMRGI</sequence>
<organism evidence="2 3">
    <name type="scientific">Mugilogobius chulae</name>
    <name type="common">yellowstripe goby</name>
    <dbReference type="NCBI Taxonomy" id="88201"/>
    <lineage>
        <taxon>Eukaryota</taxon>
        <taxon>Metazoa</taxon>
        <taxon>Chordata</taxon>
        <taxon>Craniata</taxon>
        <taxon>Vertebrata</taxon>
        <taxon>Euteleostomi</taxon>
        <taxon>Actinopterygii</taxon>
        <taxon>Neopterygii</taxon>
        <taxon>Teleostei</taxon>
        <taxon>Neoteleostei</taxon>
        <taxon>Acanthomorphata</taxon>
        <taxon>Gobiaria</taxon>
        <taxon>Gobiiformes</taxon>
        <taxon>Gobioidei</taxon>
        <taxon>Gobiidae</taxon>
        <taxon>Gobionellinae</taxon>
        <taxon>Mugilogobius</taxon>
    </lineage>
</organism>
<evidence type="ECO:0000256" key="1">
    <source>
        <dbReference type="SAM" id="MobiDB-lite"/>
    </source>
</evidence>
<evidence type="ECO:0000313" key="3">
    <source>
        <dbReference type="Proteomes" id="UP001460270"/>
    </source>
</evidence>
<dbReference type="AlphaFoldDB" id="A0AAW0N588"/>
<dbReference type="EMBL" id="JBBPFD010000019">
    <property type="protein sequence ID" value="KAK7885911.1"/>
    <property type="molecule type" value="Genomic_DNA"/>
</dbReference>
<gene>
    <name evidence="2" type="ORF">WMY93_025532</name>
</gene>
<reference evidence="3" key="1">
    <citation type="submission" date="2024-04" db="EMBL/GenBank/DDBJ databases">
        <title>Salinicola lusitanus LLJ914,a marine bacterium isolated from the Okinawa Trough.</title>
        <authorList>
            <person name="Li J."/>
        </authorList>
    </citation>
    <scope>NUCLEOTIDE SEQUENCE [LARGE SCALE GENOMIC DNA]</scope>
</reference>
<feature type="region of interest" description="Disordered" evidence="1">
    <location>
        <begin position="84"/>
        <end position="150"/>
    </location>
</feature>
<keyword evidence="3" id="KW-1185">Reference proteome</keyword>